<dbReference type="PANTHER" id="PTHR11735">
    <property type="entry name" value="TRNA N6-ADENOSINE THREONYLCARBAMOYLTRANSFERASE"/>
    <property type="match status" value="1"/>
</dbReference>
<dbReference type="PRINTS" id="PR00789">
    <property type="entry name" value="OSIALOPTASE"/>
</dbReference>
<dbReference type="FunFam" id="3.30.420.40:FF:000012">
    <property type="entry name" value="tRNA N6-adenosine threonylcarbamoyltransferase"/>
    <property type="match status" value="1"/>
</dbReference>
<dbReference type="Gene3D" id="3.30.420.40">
    <property type="match status" value="3"/>
</dbReference>
<dbReference type="PANTHER" id="PTHR11735:SF6">
    <property type="entry name" value="TRNA N6-ADENOSINE THREONYLCARBAMOYLTRANSFERASE, MITOCHONDRIAL"/>
    <property type="match status" value="1"/>
</dbReference>
<organism evidence="10 11">
    <name type="scientific">Rhodotorula mucilaginosa</name>
    <name type="common">Yeast</name>
    <name type="synonym">Rhodotorula rubra</name>
    <dbReference type="NCBI Taxonomy" id="5537"/>
    <lineage>
        <taxon>Eukaryota</taxon>
        <taxon>Fungi</taxon>
        <taxon>Dikarya</taxon>
        <taxon>Basidiomycota</taxon>
        <taxon>Pucciniomycotina</taxon>
        <taxon>Microbotryomycetes</taxon>
        <taxon>Sporidiobolales</taxon>
        <taxon>Sporidiobolaceae</taxon>
        <taxon>Rhodotorula</taxon>
    </lineage>
</organism>
<evidence type="ECO:0000313" key="10">
    <source>
        <dbReference type="EMBL" id="KAG0657292.1"/>
    </source>
</evidence>
<gene>
    <name evidence="10" type="ORF">C6P46_006576</name>
</gene>
<comment type="similarity">
    <text evidence="7">Belongs to the KAE1 / TsaD family.</text>
</comment>
<feature type="domain" description="Gcp-like" evidence="9">
    <location>
        <begin position="53"/>
        <end position="376"/>
    </location>
</feature>
<dbReference type="Proteomes" id="UP000777482">
    <property type="component" value="Unassembled WGS sequence"/>
</dbReference>
<dbReference type="GO" id="GO:0061711">
    <property type="term" value="F:tRNA N(6)-L-threonylcarbamoyladenine synthase activity"/>
    <property type="evidence" value="ECO:0007669"/>
    <property type="project" value="UniProtKB-EC"/>
</dbReference>
<protein>
    <recommendedName>
        <fullName evidence="1">N(6)-L-threonylcarbamoyladenine synthase</fullName>
        <ecNumber evidence="1">2.3.1.234</ecNumber>
    </recommendedName>
</protein>
<evidence type="ECO:0000256" key="4">
    <source>
        <dbReference type="ARBA" id="ARBA00022723"/>
    </source>
</evidence>
<comment type="cofactor">
    <cofactor evidence="7">
        <name>a divalent metal cation</name>
        <dbReference type="ChEBI" id="CHEBI:60240"/>
    </cofactor>
    <text evidence="7">Binds 1 divalent metal cation per subunit.</text>
</comment>
<accession>A0A9P6VWR1</accession>
<keyword evidence="4 7" id="KW-0479">Metal-binding</keyword>
<comment type="catalytic activity">
    <reaction evidence="6 7">
        <text>L-threonylcarbamoyladenylate + adenosine(37) in tRNA = N(6)-L-threonylcarbamoyladenosine(37) in tRNA + AMP + H(+)</text>
        <dbReference type="Rhea" id="RHEA:37059"/>
        <dbReference type="Rhea" id="RHEA-COMP:10162"/>
        <dbReference type="Rhea" id="RHEA-COMP:10163"/>
        <dbReference type="ChEBI" id="CHEBI:15378"/>
        <dbReference type="ChEBI" id="CHEBI:73682"/>
        <dbReference type="ChEBI" id="CHEBI:74411"/>
        <dbReference type="ChEBI" id="CHEBI:74418"/>
        <dbReference type="ChEBI" id="CHEBI:456215"/>
        <dbReference type="EC" id="2.3.1.234"/>
    </reaction>
</comment>
<dbReference type="AlphaFoldDB" id="A0A9P6VWR1"/>
<evidence type="ECO:0000256" key="5">
    <source>
        <dbReference type="ARBA" id="ARBA00023315"/>
    </source>
</evidence>
<evidence type="ECO:0000259" key="9">
    <source>
        <dbReference type="Pfam" id="PF00814"/>
    </source>
</evidence>
<dbReference type="GO" id="GO:0072670">
    <property type="term" value="P:mitochondrial tRNA threonylcarbamoyladenosine modification"/>
    <property type="evidence" value="ECO:0007669"/>
    <property type="project" value="TreeGrafter"/>
</dbReference>
<evidence type="ECO:0000256" key="1">
    <source>
        <dbReference type="ARBA" id="ARBA00012156"/>
    </source>
</evidence>
<keyword evidence="2 7" id="KW-0808">Transferase</keyword>
<dbReference type="InterPro" id="IPR022450">
    <property type="entry name" value="TsaD"/>
</dbReference>
<keyword evidence="3 7" id="KW-0819">tRNA processing</keyword>
<proteinExistence type="inferred from homology"/>
<evidence type="ECO:0000256" key="6">
    <source>
        <dbReference type="ARBA" id="ARBA00048117"/>
    </source>
</evidence>
<dbReference type="HAMAP" id="MF_01445">
    <property type="entry name" value="TsaD"/>
    <property type="match status" value="1"/>
</dbReference>
<evidence type="ECO:0000313" key="11">
    <source>
        <dbReference type="Proteomes" id="UP000777482"/>
    </source>
</evidence>
<comment type="caution">
    <text evidence="10">The sequence shown here is derived from an EMBL/GenBank/DDBJ whole genome shotgun (WGS) entry which is preliminary data.</text>
</comment>
<comment type="function">
    <text evidence="7">Required for the formation of a threonylcarbamoyl group on adenosine at position 37 (t(6)A37) in mitochondrial tRNAs that read codons beginning with adenine. Probably involved in the transfer of the threonylcarbamoyl moiety of threonylcarbamoyl-AMP (TC-AMP) to the N6 group of A37. Involved in mitochondrial genome maintenance.</text>
</comment>
<comment type="subcellular location">
    <subcellularLocation>
        <location evidence="7">Mitochondrion</location>
    </subcellularLocation>
</comment>
<dbReference type="OrthoDB" id="10259622at2759"/>
<dbReference type="GO" id="GO:0046872">
    <property type="term" value="F:metal ion binding"/>
    <property type="evidence" value="ECO:0007669"/>
    <property type="project" value="UniProtKB-KW"/>
</dbReference>
<dbReference type="GO" id="GO:0005739">
    <property type="term" value="C:mitochondrion"/>
    <property type="evidence" value="ECO:0007669"/>
    <property type="project" value="UniProtKB-SubCell"/>
</dbReference>
<dbReference type="InterPro" id="IPR017861">
    <property type="entry name" value="KAE1/TsaD"/>
</dbReference>
<dbReference type="EMBL" id="PUHQ01000083">
    <property type="protein sequence ID" value="KAG0657292.1"/>
    <property type="molecule type" value="Genomic_DNA"/>
</dbReference>
<evidence type="ECO:0000256" key="2">
    <source>
        <dbReference type="ARBA" id="ARBA00022679"/>
    </source>
</evidence>
<reference evidence="10 11" key="1">
    <citation type="submission" date="2020-11" db="EMBL/GenBank/DDBJ databases">
        <title>Kefir isolates.</title>
        <authorList>
            <person name="Marcisauskas S."/>
            <person name="Kim Y."/>
            <person name="Blasche S."/>
        </authorList>
    </citation>
    <scope>NUCLEOTIDE SEQUENCE [LARGE SCALE GENOMIC DNA]</scope>
    <source>
        <strain evidence="10 11">KR</strain>
    </source>
</reference>
<dbReference type="SUPFAM" id="SSF53067">
    <property type="entry name" value="Actin-like ATPase domain"/>
    <property type="match status" value="2"/>
</dbReference>
<feature type="region of interest" description="Disordered" evidence="8">
    <location>
        <begin position="235"/>
        <end position="254"/>
    </location>
</feature>
<comment type="subunit">
    <text evidence="7">Homodimer.</text>
</comment>
<sequence>MLRTRPRAVQQSLASYVTPAARRVFSSARPLVVLGLESSADDTCAAIVTSERKILANVVLKQHAIHESFGGIHPLHAQEAHQVNMPVAIHKALTKAGIGLSELDGIAFTRGPGMYGCLSVCAGAAKALAAATGKPLLGVHHMQAHALTPFLTASPVTDSPTPEFPFLTLLLSGGHTLLLLARSISSFSILATTHDESIGASIDKVARDLEIPWALGAGSPGAALERFAFPNGLAGGSGPGSDLEEESADLPPAPTFTQPFARRLAFSYAGLRSALTRLLEAEPSAKMAEARKRQIARAFSLAAFKQIEDKVVFALEKMREEGHEPVRGLVVSGGVASNLILRERLRLRLDKAGRVDLPLIFPPPALCTDNAAMIAYVGLLRLQRGLIDPLTVMQRSKWPIDECEADFANETEAAEKEQRLASAS</sequence>
<evidence type="ECO:0000256" key="7">
    <source>
        <dbReference type="HAMAP-Rule" id="MF_03179"/>
    </source>
</evidence>
<keyword evidence="11" id="KW-1185">Reference proteome</keyword>
<dbReference type="EC" id="2.3.1.234" evidence="1"/>
<evidence type="ECO:0000256" key="8">
    <source>
        <dbReference type="SAM" id="MobiDB-lite"/>
    </source>
</evidence>
<evidence type="ECO:0000256" key="3">
    <source>
        <dbReference type="ARBA" id="ARBA00022694"/>
    </source>
</evidence>
<dbReference type="InterPro" id="IPR043129">
    <property type="entry name" value="ATPase_NBD"/>
</dbReference>
<dbReference type="CDD" id="cd24134">
    <property type="entry name" value="ASKHA_NBD_OSGEPL1_QRI7_euk"/>
    <property type="match status" value="1"/>
</dbReference>
<dbReference type="Pfam" id="PF00814">
    <property type="entry name" value="TsaD"/>
    <property type="match status" value="1"/>
</dbReference>
<keyword evidence="7" id="KW-0496">Mitochondrion</keyword>
<dbReference type="InterPro" id="IPR000905">
    <property type="entry name" value="Gcp-like_dom"/>
</dbReference>
<keyword evidence="5 7" id="KW-0012">Acyltransferase</keyword>
<name>A0A9P6VWR1_RHOMI</name>
<dbReference type="NCBIfam" id="TIGR00329">
    <property type="entry name" value="gcp_kae1"/>
    <property type="match status" value="1"/>
</dbReference>